<feature type="domain" description="Condensation" evidence="1">
    <location>
        <begin position="45"/>
        <end position="119"/>
    </location>
</feature>
<reference evidence="3" key="1">
    <citation type="submission" date="2017-05" db="EMBL/GenBank/DDBJ databases">
        <authorList>
            <person name="Barney B.M."/>
        </authorList>
    </citation>
    <scope>NUCLEOTIDE SEQUENCE [LARGE SCALE GENOMIC DNA]</scope>
    <source>
        <strain evidence="3">PSBB022</strain>
    </source>
</reference>
<gene>
    <name evidence="2" type="ORF">CBP51_05840</name>
</gene>
<dbReference type="AlphaFoldDB" id="A0A266QAY9"/>
<comment type="caution">
    <text evidence="2">The sequence shown here is derived from an EMBL/GenBank/DDBJ whole genome shotgun (WGS) entry which is preliminary data.</text>
</comment>
<dbReference type="Pfam" id="PF00668">
    <property type="entry name" value="Condensation"/>
    <property type="match status" value="1"/>
</dbReference>
<sequence>MATDELRRKLAQRLAASRGLLLANDALGKNDGIAGRTIPVAPENREIPLSNAQERMWFLHRLDPAASAYNVCVLWHLHGNLDAVALQYSAEKITQRHSIFRTTYYVDENGNARQKILPHLPPIGIQKTSVNVYLPSRK</sequence>
<dbReference type="SUPFAM" id="SSF52777">
    <property type="entry name" value="CoA-dependent acyltransferases"/>
    <property type="match status" value="1"/>
</dbReference>
<dbReference type="InterPro" id="IPR001242">
    <property type="entry name" value="Condensation_dom"/>
</dbReference>
<evidence type="ECO:0000259" key="1">
    <source>
        <dbReference type="Pfam" id="PF00668"/>
    </source>
</evidence>
<keyword evidence="3" id="KW-1185">Reference proteome</keyword>
<protein>
    <recommendedName>
        <fullName evidence="1">Condensation domain-containing protein</fullName>
    </recommendedName>
</protein>
<evidence type="ECO:0000313" key="2">
    <source>
        <dbReference type="EMBL" id="OZY86541.1"/>
    </source>
</evidence>
<accession>A0A266QAY9</accession>
<dbReference type="EMBL" id="NHNI01000001">
    <property type="protein sequence ID" value="OZY86541.1"/>
    <property type="molecule type" value="Genomic_DNA"/>
</dbReference>
<proteinExistence type="predicted"/>
<dbReference type="InterPro" id="IPR023213">
    <property type="entry name" value="CAT-like_dom_sf"/>
</dbReference>
<organism evidence="2 3">
    <name type="scientific">Cellvibrio mixtus</name>
    <dbReference type="NCBI Taxonomy" id="39650"/>
    <lineage>
        <taxon>Bacteria</taxon>
        <taxon>Pseudomonadati</taxon>
        <taxon>Pseudomonadota</taxon>
        <taxon>Gammaproteobacteria</taxon>
        <taxon>Cellvibrionales</taxon>
        <taxon>Cellvibrionaceae</taxon>
        <taxon>Cellvibrio</taxon>
    </lineage>
</organism>
<dbReference type="RefSeq" id="WP_094984183.1">
    <property type="nucleotide sequence ID" value="NZ_NHNI01000001.1"/>
</dbReference>
<dbReference type="Proteomes" id="UP000216101">
    <property type="component" value="Unassembled WGS sequence"/>
</dbReference>
<dbReference type="GO" id="GO:0003824">
    <property type="term" value="F:catalytic activity"/>
    <property type="evidence" value="ECO:0007669"/>
    <property type="project" value="InterPro"/>
</dbReference>
<dbReference type="Gene3D" id="3.30.559.10">
    <property type="entry name" value="Chloramphenicol acetyltransferase-like domain"/>
    <property type="match status" value="1"/>
</dbReference>
<name>A0A266QAY9_9GAMM</name>
<evidence type="ECO:0000313" key="3">
    <source>
        <dbReference type="Proteomes" id="UP000216101"/>
    </source>
</evidence>